<gene>
    <name evidence="1" type="ORF">PsorP6_010404</name>
</gene>
<accession>A0ACC0VTD7</accession>
<organism evidence="1 2">
    <name type="scientific">Peronosclerospora sorghi</name>
    <dbReference type="NCBI Taxonomy" id="230839"/>
    <lineage>
        <taxon>Eukaryota</taxon>
        <taxon>Sar</taxon>
        <taxon>Stramenopiles</taxon>
        <taxon>Oomycota</taxon>
        <taxon>Peronosporomycetes</taxon>
        <taxon>Peronosporales</taxon>
        <taxon>Peronosporaceae</taxon>
        <taxon>Peronosclerospora</taxon>
    </lineage>
</organism>
<keyword evidence="2" id="KW-1185">Reference proteome</keyword>
<sequence length="335" mass="37773">MPSGHHRSTIRQDERYTHGVFVNGRGQNLFYCATFPPAHVALRGVALFLHGIGEHSLRFRHVYRHLCLHGYGVLAYDMLGHGQSECESPGLRAHGSKFHYFVDDTNEFLTAAKRSVLDKMVPPATPNPSFFIMGISFGALVALHTILSSQHDFRACIVASPAIAVEYTLTLRMIELVSEPIGWLFPTARVVPGVNFNALTRDPDFYRDFMADPLNVTENLTLRMAMQVSFGMAQLQRHRDIQDEESTFCNVPLLALQGTEDKVTSVDSVQAFMHRIANKDKELKLFPGLFHCLYNEPEKQDVMEYATSWLNQRSSHWTGATSQTLPPYLETSSKL</sequence>
<evidence type="ECO:0000313" key="2">
    <source>
        <dbReference type="Proteomes" id="UP001163321"/>
    </source>
</evidence>
<reference evidence="1 2" key="1">
    <citation type="journal article" date="2022" name="bioRxiv">
        <title>The genome of the oomycete Peronosclerospora sorghi, a cosmopolitan pathogen of maize and sorghum, is inflated with dispersed pseudogenes.</title>
        <authorList>
            <person name="Fletcher K."/>
            <person name="Martin F."/>
            <person name="Isakeit T."/>
            <person name="Cavanaugh K."/>
            <person name="Magill C."/>
            <person name="Michelmore R."/>
        </authorList>
    </citation>
    <scope>NUCLEOTIDE SEQUENCE [LARGE SCALE GENOMIC DNA]</scope>
    <source>
        <strain evidence="1">P6</strain>
    </source>
</reference>
<evidence type="ECO:0000313" key="1">
    <source>
        <dbReference type="EMBL" id="KAI9909749.1"/>
    </source>
</evidence>
<comment type="caution">
    <text evidence="1">The sequence shown here is derived from an EMBL/GenBank/DDBJ whole genome shotgun (WGS) entry which is preliminary data.</text>
</comment>
<dbReference type="Proteomes" id="UP001163321">
    <property type="component" value="Chromosome 6"/>
</dbReference>
<protein>
    <submittedName>
        <fullName evidence="1">Uncharacterized protein</fullName>
    </submittedName>
</protein>
<dbReference type="EMBL" id="CM047585">
    <property type="protein sequence ID" value="KAI9909749.1"/>
    <property type="molecule type" value="Genomic_DNA"/>
</dbReference>
<name>A0ACC0VTD7_9STRA</name>
<proteinExistence type="predicted"/>